<dbReference type="PaxDb" id="8022-A0A060XUM8"/>
<dbReference type="AlphaFoldDB" id="A0A060XUM8"/>
<sequence length="163" mass="18208">MEAHFTTYLPGDVCVLQTSQHGNWGRTTNVLSLGNCIIRKSGHVSHALPNPQENLVFRGSCSLKMESAVGKNDGTVRPTVVFCFVDETELGSIKVNAENTPHYKVLFSGPGPSSLLVGYLPQTRLERVTGTRPEIPTLEQYFTHFDGERFIMQPWLQEIFPED</sequence>
<reference evidence="2" key="1">
    <citation type="journal article" date="2014" name="Nat. Commun.">
        <title>The rainbow trout genome provides novel insights into evolution after whole-genome duplication in vertebrates.</title>
        <authorList>
            <person name="Berthelot C."/>
            <person name="Brunet F."/>
            <person name="Chalopin D."/>
            <person name="Juanchich A."/>
            <person name="Bernard M."/>
            <person name="Noel B."/>
            <person name="Bento P."/>
            <person name="Da Silva C."/>
            <person name="Labadie K."/>
            <person name="Alberti A."/>
            <person name="Aury J.M."/>
            <person name="Louis A."/>
            <person name="Dehais P."/>
            <person name="Bardou P."/>
            <person name="Montfort J."/>
            <person name="Klopp C."/>
            <person name="Cabau C."/>
            <person name="Gaspin C."/>
            <person name="Thorgaard G.H."/>
            <person name="Boussaha M."/>
            <person name="Quillet E."/>
            <person name="Guyomard R."/>
            <person name="Galiana D."/>
            <person name="Bobe J."/>
            <person name="Volff J.N."/>
            <person name="Genet C."/>
            <person name="Wincker P."/>
            <person name="Jaillon O."/>
            <person name="Roest Crollius H."/>
            <person name="Guiguen Y."/>
        </authorList>
    </citation>
    <scope>NUCLEOTIDE SEQUENCE [LARGE SCALE GENOMIC DNA]</scope>
</reference>
<evidence type="ECO:0000313" key="3">
    <source>
        <dbReference type="Proteomes" id="UP000193380"/>
    </source>
</evidence>
<dbReference type="InterPro" id="IPR011722">
    <property type="entry name" value="Hemimethylated_DNA-bd_dom"/>
</dbReference>
<dbReference type="InterPro" id="IPR053189">
    <property type="entry name" value="Clp_protease_adapter_ClpF"/>
</dbReference>
<dbReference type="SUPFAM" id="SSF141255">
    <property type="entry name" value="YccV-like"/>
    <property type="match status" value="1"/>
</dbReference>
<dbReference type="Proteomes" id="UP000193380">
    <property type="component" value="Unassembled WGS sequence"/>
</dbReference>
<dbReference type="STRING" id="8022.A0A060XUM8"/>
<dbReference type="Pfam" id="PF08755">
    <property type="entry name" value="YccV-like"/>
    <property type="match status" value="1"/>
</dbReference>
<dbReference type="PANTHER" id="PTHR48439">
    <property type="entry name" value="HEMIMETHYLATED DNA-BINDING DOMAIN-CONTAINING PROTEIN"/>
    <property type="match status" value="1"/>
</dbReference>
<name>A0A060XUM8_ONCMY</name>
<dbReference type="PANTHER" id="PTHR48439:SF1">
    <property type="entry name" value="HEMIMETHYLATED DNA-BINDING DOMAIN-CONTAINING PROTEIN"/>
    <property type="match status" value="1"/>
</dbReference>
<dbReference type="EMBL" id="FR906129">
    <property type="protein sequence ID" value="CDQ83211.1"/>
    <property type="molecule type" value="Genomic_DNA"/>
</dbReference>
<dbReference type="GO" id="GO:0003677">
    <property type="term" value="F:DNA binding"/>
    <property type="evidence" value="ECO:0007669"/>
    <property type="project" value="InterPro"/>
</dbReference>
<evidence type="ECO:0000259" key="1">
    <source>
        <dbReference type="Pfam" id="PF08755"/>
    </source>
</evidence>
<organism evidence="2 3">
    <name type="scientific">Oncorhynchus mykiss</name>
    <name type="common">Rainbow trout</name>
    <name type="synonym">Salmo gairdneri</name>
    <dbReference type="NCBI Taxonomy" id="8022"/>
    <lineage>
        <taxon>Eukaryota</taxon>
        <taxon>Metazoa</taxon>
        <taxon>Chordata</taxon>
        <taxon>Craniata</taxon>
        <taxon>Vertebrata</taxon>
        <taxon>Euteleostomi</taxon>
        <taxon>Actinopterygii</taxon>
        <taxon>Neopterygii</taxon>
        <taxon>Teleostei</taxon>
        <taxon>Protacanthopterygii</taxon>
        <taxon>Salmoniformes</taxon>
        <taxon>Salmonidae</taxon>
        <taxon>Salmoninae</taxon>
        <taxon>Oncorhynchus</taxon>
    </lineage>
</organism>
<accession>A0A060XUM8</accession>
<dbReference type="InterPro" id="IPR036623">
    <property type="entry name" value="Hemimethylated_DNA-bd_sf"/>
</dbReference>
<gene>
    <name evidence="2" type="ORF">GSONMT00013030001</name>
</gene>
<feature type="domain" description="Hemimethylated DNA-binding" evidence="1">
    <location>
        <begin position="96"/>
        <end position="149"/>
    </location>
</feature>
<reference evidence="2" key="2">
    <citation type="submission" date="2014-03" db="EMBL/GenBank/DDBJ databases">
        <authorList>
            <person name="Genoscope - CEA"/>
        </authorList>
    </citation>
    <scope>NUCLEOTIDE SEQUENCE</scope>
</reference>
<evidence type="ECO:0000313" key="2">
    <source>
        <dbReference type="EMBL" id="CDQ83211.1"/>
    </source>
</evidence>
<proteinExistence type="predicted"/>
<protein>
    <recommendedName>
        <fullName evidence="1">Hemimethylated DNA-binding domain-containing protein</fullName>
    </recommendedName>
</protein>